<keyword evidence="1" id="KW-0732">Signal</keyword>
<sequence length="163" mass="18934">MKLRIFFLSLLLTIIASQSFAQKFSKLDEIPLNENADYKKAEKVVLECDKYLTSTPLNNNDSKRNAAEKFINKWMSGTPDYTFNIDYSLAQIVGNNSHLLGVYLAYYSKYAIENEGKADDDELMRRTLTSFIDYCKKPANKVDQTDILKKFIEQQRDSRFQEL</sequence>
<keyword evidence="3" id="KW-1185">Reference proteome</keyword>
<feature type="signal peptide" evidence="1">
    <location>
        <begin position="1"/>
        <end position="21"/>
    </location>
</feature>
<gene>
    <name evidence="2" type="ORF">SAMN05444405_10860</name>
</gene>
<feature type="chain" id="PRO_5013087186" evidence="1">
    <location>
        <begin position="22"/>
        <end position="163"/>
    </location>
</feature>
<protein>
    <submittedName>
        <fullName evidence="2">Uncharacterized protein</fullName>
    </submittedName>
</protein>
<organism evidence="2 3">
    <name type="scientific">Bacteroides luti</name>
    <dbReference type="NCBI Taxonomy" id="1297750"/>
    <lineage>
        <taxon>Bacteria</taxon>
        <taxon>Pseudomonadati</taxon>
        <taxon>Bacteroidota</taxon>
        <taxon>Bacteroidia</taxon>
        <taxon>Bacteroidales</taxon>
        <taxon>Bacteroidaceae</taxon>
        <taxon>Bacteroides</taxon>
    </lineage>
</organism>
<dbReference type="STRING" id="1297750.SAMN05444405_10860"/>
<evidence type="ECO:0000313" key="3">
    <source>
        <dbReference type="Proteomes" id="UP000184509"/>
    </source>
</evidence>
<dbReference type="OrthoDB" id="793442at2"/>
<dbReference type="EMBL" id="FQTV01000008">
    <property type="protein sequence ID" value="SHF39968.1"/>
    <property type="molecule type" value="Genomic_DNA"/>
</dbReference>
<proteinExistence type="predicted"/>
<dbReference type="AlphaFoldDB" id="A0A1M5BC03"/>
<evidence type="ECO:0000313" key="2">
    <source>
        <dbReference type="EMBL" id="SHF39968.1"/>
    </source>
</evidence>
<evidence type="ECO:0000256" key="1">
    <source>
        <dbReference type="SAM" id="SignalP"/>
    </source>
</evidence>
<reference evidence="2 3" key="1">
    <citation type="submission" date="2016-11" db="EMBL/GenBank/DDBJ databases">
        <authorList>
            <person name="Jaros S."/>
            <person name="Januszkiewicz K."/>
            <person name="Wedrychowicz H."/>
        </authorList>
    </citation>
    <scope>NUCLEOTIDE SEQUENCE [LARGE SCALE GENOMIC DNA]</scope>
    <source>
        <strain evidence="2 3">DSM 26991</strain>
    </source>
</reference>
<name>A0A1M5BC03_9BACE</name>
<dbReference type="Proteomes" id="UP000184509">
    <property type="component" value="Unassembled WGS sequence"/>
</dbReference>
<dbReference type="RefSeq" id="WP_073401314.1">
    <property type="nucleotide sequence ID" value="NZ_FQTV01000008.1"/>
</dbReference>
<accession>A0A1M5BC03</accession>